<evidence type="ECO:0000313" key="1">
    <source>
        <dbReference type="EMBL" id="MBW91410.1"/>
    </source>
</evidence>
<dbReference type="EMBL" id="GGEC01010927">
    <property type="protein sequence ID" value="MBW91410.1"/>
    <property type="molecule type" value="Transcribed_RNA"/>
</dbReference>
<accession>A0A2P2JD73</accession>
<name>A0A2P2JD73_RHIMU</name>
<reference evidence="1" key="1">
    <citation type="submission" date="2018-02" db="EMBL/GenBank/DDBJ databases">
        <title>Rhizophora mucronata_Transcriptome.</title>
        <authorList>
            <person name="Meera S.P."/>
            <person name="Sreeshan A."/>
            <person name="Augustine A."/>
        </authorList>
    </citation>
    <scope>NUCLEOTIDE SEQUENCE</scope>
    <source>
        <tissue evidence="1">Leaf</tissue>
    </source>
</reference>
<sequence length="60" mass="6430">MNLLQDAMMTTVLEHQFEKARSQRNCCCPSTACLGSPIPPVLAGVNLKSDCSTKSTDSIS</sequence>
<protein>
    <submittedName>
        <fullName evidence="1">Uncharacterized protein</fullName>
    </submittedName>
</protein>
<organism evidence="1">
    <name type="scientific">Rhizophora mucronata</name>
    <name type="common">Asiatic mangrove</name>
    <dbReference type="NCBI Taxonomy" id="61149"/>
    <lineage>
        <taxon>Eukaryota</taxon>
        <taxon>Viridiplantae</taxon>
        <taxon>Streptophyta</taxon>
        <taxon>Embryophyta</taxon>
        <taxon>Tracheophyta</taxon>
        <taxon>Spermatophyta</taxon>
        <taxon>Magnoliopsida</taxon>
        <taxon>eudicotyledons</taxon>
        <taxon>Gunneridae</taxon>
        <taxon>Pentapetalae</taxon>
        <taxon>rosids</taxon>
        <taxon>fabids</taxon>
        <taxon>Malpighiales</taxon>
        <taxon>Rhizophoraceae</taxon>
        <taxon>Rhizophora</taxon>
    </lineage>
</organism>
<proteinExistence type="predicted"/>
<dbReference type="AlphaFoldDB" id="A0A2P2JD73"/>